<evidence type="ECO:0000256" key="3">
    <source>
        <dbReference type="ARBA" id="ARBA00022683"/>
    </source>
</evidence>
<dbReference type="InterPro" id="IPR035895">
    <property type="entry name" value="HPr-like_sf"/>
</dbReference>
<evidence type="ECO:0000313" key="5">
    <source>
        <dbReference type="EMBL" id="ADU27022.1"/>
    </source>
</evidence>
<dbReference type="InterPro" id="IPR050399">
    <property type="entry name" value="HPr"/>
</dbReference>
<keyword evidence="3" id="KW-0598">Phosphotransferase system</keyword>
<dbReference type="PANTHER" id="PTHR33705:SF2">
    <property type="entry name" value="PHOSPHOCARRIER PROTEIN NPR"/>
    <property type="match status" value="1"/>
</dbReference>
<dbReference type="Gene3D" id="3.30.1340.10">
    <property type="entry name" value="HPr-like"/>
    <property type="match status" value="1"/>
</dbReference>
<dbReference type="STRING" id="663278.Ethha_1485"/>
<dbReference type="CDD" id="cd00367">
    <property type="entry name" value="PTS-HPr_like"/>
    <property type="match status" value="1"/>
</dbReference>
<dbReference type="NCBIfam" id="TIGR01003">
    <property type="entry name" value="PTS_HPr_family"/>
    <property type="match status" value="1"/>
</dbReference>
<evidence type="ECO:0000256" key="2">
    <source>
        <dbReference type="ARBA" id="ARBA00022490"/>
    </source>
</evidence>
<dbReference type="KEGG" id="eha:Ethha_1485"/>
<keyword evidence="2" id="KW-0963">Cytoplasm</keyword>
<accession>E6U7J9</accession>
<reference evidence="5 6" key="1">
    <citation type="submission" date="2010-12" db="EMBL/GenBank/DDBJ databases">
        <title>Complete sequence of Ethanoligenens harbinense YUAN-3.</title>
        <authorList>
            <person name="Lucas S."/>
            <person name="Copeland A."/>
            <person name="Lapidus A."/>
            <person name="Cheng J.-F."/>
            <person name="Bruce D."/>
            <person name="Goodwin L."/>
            <person name="Pitluck S."/>
            <person name="Chertkov O."/>
            <person name="Misra M."/>
            <person name="Detter J.C."/>
            <person name="Han C."/>
            <person name="Tapia R."/>
            <person name="Land M."/>
            <person name="Hauser L."/>
            <person name="Jeffries C."/>
            <person name="Kyrpides N."/>
            <person name="Ivanova N."/>
            <person name="Mikhailova N."/>
            <person name="Wang A."/>
            <person name="Mouttaki H."/>
            <person name="He Z."/>
            <person name="Zhou J."/>
            <person name="Hemme C.L."/>
            <person name="Woyke T."/>
        </authorList>
    </citation>
    <scope>NUCLEOTIDE SEQUENCE [LARGE SCALE GENOMIC DNA]</scope>
    <source>
        <strain evidence="6">DSM 18485 / JCM 12961 / CGMCC 1.5033 / YUAN-3</strain>
    </source>
</reference>
<gene>
    <name evidence="5" type="ordered locus">Ethha_1485</name>
</gene>
<keyword evidence="6" id="KW-1185">Reference proteome</keyword>
<name>E6U7J9_ETHHY</name>
<dbReference type="GO" id="GO:0016740">
    <property type="term" value="F:transferase activity"/>
    <property type="evidence" value="ECO:0007669"/>
    <property type="project" value="UniProtKB-KW"/>
</dbReference>
<organism evidence="5 6">
    <name type="scientific">Ethanoligenens harbinense (strain DSM 18485 / JCM 12961 / CGMCC 1.5033 / YUAN-3)</name>
    <dbReference type="NCBI Taxonomy" id="663278"/>
    <lineage>
        <taxon>Bacteria</taxon>
        <taxon>Bacillati</taxon>
        <taxon>Bacillota</taxon>
        <taxon>Clostridia</taxon>
        <taxon>Eubacteriales</taxon>
        <taxon>Oscillospiraceae</taxon>
        <taxon>Ethanoligenens</taxon>
    </lineage>
</organism>
<evidence type="ECO:0000259" key="4">
    <source>
        <dbReference type="PROSITE" id="PS51350"/>
    </source>
</evidence>
<protein>
    <submittedName>
        <fullName evidence="5">Phosphotransferase system, phosphocarrier protein HPr</fullName>
    </submittedName>
</protein>
<evidence type="ECO:0000313" key="6">
    <source>
        <dbReference type="Proteomes" id="UP000001551"/>
    </source>
</evidence>
<keyword evidence="5" id="KW-0808">Transferase</keyword>
<dbReference type="PRINTS" id="PR00107">
    <property type="entry name" value="PHOSPHOCPHPR"/>
</dbReference>
<dbReference type="PROSITE" id="PS51350">
    <property type="entry name" value="PTS_HPR_DOM"/>
    <property type="match status" value="1"/>
</dbReference>
<dbReference type="GO" id="GO:0009401">
    <property type="term" value="P:phosphoenolpyruvate-dependent sugar phosphotransferase system"/>
    <property type="evidence" value="ECO:0007669"/>
    <property type="project" value="UniProtKB-KW"/>
</dbReference>
<dbReference type="PANTHER" id="PTHR33705">
    <property type="entry name" value="PHOSPHOCARRIER PROTEIN HPR"/>
    <property type="match status" value="1"/>
</dbReference>
<dbReference type="eggNOG" id="COG1925">
    <property type="taxonomic scope" value="Bacteria"/>
</dbReference>
<dbReference type="Proteomes" id="UP000001551">
    <property type="component" value="Chromosome"/>
</dbReference>
<dbReference type="EMBL" id="CP002400">
    <property type="protein sequence ID" value="ADU27022.1"/>
    <property type="molecule type" value="Genomic_DNA"/>
</dbReference>
<comment type="subcellular location">
    <subcellularLocation>
        <location evidence="1">Cytoplasm</location>
    </subcellularLocation>
</comment>
<dbReference type="InterPro" id="IPR000032">
    <property type="entry name" value="HPr-like"/>
</dbReference>
<sequence length="93" mass="9997">MCIIMLEKKFTIGCKQGFHLRPAQALMEAATGFSSSIVVKKDNSDNEADAKSILGLMSLGLDYNQPVTVVVEGDDEADALAAVEKLFLSNFGE</sequence>
<dbReference type="GO" id="GO:0005737">
    <property type="term" value="C:cytoplasm"/>
    <property type="evidence" value="ECO:0007669"/>
    <property type="project" value="UniProtKB-SubCell"/>
</dbReference>
<dbReference type="AlphaFoldDB" id="E6U7J9"/>
<dbReference type="SUPFAM" id="SSF55594">
    <property type="entry name" value="HPr-like"/>
    <property type="match status" value="1"/>
</dbReference>
<proteinExistence type="predicted"/>
<dbReference type="HOGENOM" id="CLU_136230_2_0_9"/>
<feature type="domain" description="HPr" evidence="4">
    <location>
        <begin position="5"/>
        <end position="93"/>
    </location>
</feature>
<dbReference type="Pfam" id="PF00381">
    <property type="entry name" value="PTS-HPr"/>
    <property type="match status" value="1"/>
</dbReference>
<evidence type="ECO:0000256" key="1">
    <source>
        <dbReference type="ARBA" id="ARBA00004496"/>
    </source>
</evidence>